<keyword evidence="1" id="KW-0812">Transmembrane</keyword>
<gene>
    <name evidence="2" type="ORF">RS83_01645</name>
</gene>
<keyword evidence="1" id="KW-0472">Membrane</keyword>
<protein>
    <submittedName>
        <fullName evidence="2">Uncharacterized protein</fullName>
    </submittedName>
</protein>
<proteinExistence type="predicted"/>
<dbReference type="EMBL" id="JYIW01000023">
    <property type="protein sequence ID" value="KJL29624.1"/>
    <property type="molecule type" value="Genomic_DNA"/>
</dbReference>
<evidence type="ECO:0000256" key="1">
    <source>
        <dbReference type="SAM" id="Phobius"/>
    </source>
</evidence>
<dbReference type="AlphaFoldDB" id="A0A0F0LAC0"/>
<name>A0A0F0LAC0_9MICO</name>
<dbReference type="PATRIC" id="fig|82380.11.peg.1681"/>
<feature type="transmembrane region" description="Helical" evidence="1">
    <location>
        <begin position="12"/>
        <end position="30"/>
    </location>
</feature>
<organism evidence="2 3">
    <name type="scientific">Microbacterium oxydans</name>
    <dbReference type="NCBI Taxonomy" id="82380"/>
    <lineage>
        <taxon>Bacteria</taxon>
        <taxon>Bacillati</taxon>
        <taxon>Actinomycetota</taxon>
        <taxon>Actinomycetes</taxon>
        <taxon>Micrococcales</taxon>
        <taxon>Microbacteriaceae</taxon>
        <taxon>Microbacterium</taxon>
    </lineage>
</organism>
<dbReference type="RefSeq" id="WP_156153156.1">
    <property type="nucleotide sequence ID" value="NZ_JYIW01000023.1"/>
</dbReference>
<accession>A0A0F0LAC0</accession>
<dbReference type="Proteomes" id="UP000033640">
    <property type="component" value="Unassembled WGS sequence"/>
</dbReference>
<dbReference type="OrthoDB" id="5240364at2"/>
<comment type="caution">
    <text evidence="2">The sequence shown here is derived from an EMBL/GenBank/DDBJ whole genome shotgun (WGS) entry which is preliminary data.</text>
</comment>
<evidence type="ECO:0000313" key="2">
    <source>
        <dbReference type="EMBL" id="KJL29624.1"/>
    </source>
</evidence>
<reference evidence="2 3" key="1">
    <citation type="submission" date="2015-02" db="EMBL/GenBank/DDBJ databases">
        <title>Draft genome sequences of ten Microbacterium spp. with emphasis on heavy metal contaminated environments.</title>
        <authorList>
            <person name="Corretto E."/>
        </authorList>
    </citation>
    <scope>NUCLEOTIDE SEQUENCE [LARGE SCALE GENOMIC DNA]</scope>
    <source>
        <strain evidence="2 3">BEL4b</strain>
    </source>
</reference>
<sequence length="68" mass="7237">MSVLFSPLRAILFGGAIIFAIVLNIVFIGNGGAPEWIGVLSAVPLLAFAGWTLATDASHRRDEKARAR</sequence>
<evidence type="ECO:0000313" key="3">
    <source>
        <dbReference type="Proteomes" id="UP000033640"/>
    </source>
</evidence>
<keyword evidence="1" id="KW-1133">Transmembrane helix</keyword>
<feature type="transmembrane region" description="Helical" evidence="1">
    <location>
        <begin position="36"/>
        <end position="54"/>
    </location>
</feature>